<comment type="caution">
    <text evidence="1">The sequence shown here is derived from an EMBL/GenBank/DDBJ whole genome shotgun (WGS) entry which is preliminary data.</text>
</comment>
<protein>
    <submittedName>
        <fullName evidence="1">Uncharacterized protein</fullName>
    </submittedName>
</protein>
<evidence type="ECO:0000313" key="2">
    <source>
        <dbReference type="Proteomes" id="UP000252204"/>
    </source>
</evidence>
<dbReference type="Proteomes" id="UP000252204">
    <property type="component" value="Unassembled WGS sequence"/>
</dbReference>
<dbReference type="RefSeq" id="WP_113269870.1">
    <property type="nucleotide sequence ID" value="NZ_QNTU01000006.1"/>
</dbReference>
<dbReference type="OrthoDB" id="6168669at2"/>
<accession>A0A365TQP3</accession>
<reference evidence="2" key="1">
    <citation type="submission" date="2018-06" db="EMBL/GenBank/DDBJ databases">
        <title>Whole genome sequencing of four bacterial strains from South Shetland trench revealing bio-synthetic gene clusters.</title>
        <authorList>
            <person name="Abdel-Mageed W.M."/>
            <person name="Lehri B."/>
            <person name="Jarmusch S."/>
            <person name="Miranda K."/>
            <person name="Goodfellow M."/>
            <person name="Jaspars M."/>
            <person name="Karlyshev A.V."/>
        </authorList>
    </citation>
    <scope>NUCLEOTIDE SEQUENCE [LARGE SCALE GENOMIC DNA]</scope>
    <source>
        <strain evidence="2">SST4</strain>
    </source>
</reference>
<dbReference type="EMBL" id="QNTU01000006">
    <property type="protein sequence ID" value="RBI67250.1"/>
    <property type="molecule type" value="Genomic_DNA"/>
</dbReference>
<sequence>MVNRLIPNDYPELRLICWHRPTDQPMDEEEAFALYERNWRYVDQDMLTDAEKALIERLKNTYGKGVING</sequence>
<evidence type="ECO:0000313" key="1">
    <source>
        <dbReference type="EMBL" id="RBI67250.1"/>
    </source>
</evidence>
<name>A0A365TQP3_9GAMM</name>
<keyword evidence="2" id="KW-1185">Reference proteome</keyword>
<organism evidence="1 2">
    <name type="scientific">Vreelandella sulfidaeris</name>
    <dbReference type="NCBI Taxonomy" id="115553"/>
    <lineage>
        <taxon>Bacteria</taxon>
        <taxon>Pseudomonadati</taxon>
        <taxon>Pseudomonadota</taxon>
        <taxon>Gammaproteobacteria</taxon>
        <taxon>Oceanospirillales</taxon>
        <taxon>Halomonadaceae</taxon>
        <taxon>Vreelandella</taxon>
    </lineage>
</organism>
<dbReference type="AlphaFoldDB" id="A0A365TQP3"/>
<proteinExistence type="predicted"/>
<gene>
    <name evidence="1" type="ORF">DQ400_11395</name>
</gene>